<evidence type="ECO:0008006" key="4">
    <source>
        <dbReference type="Google" id="ProtNLM"/>
    </source>
</evidence>
<keyword evidence="1" id="KW-0812">Transmembrane</keyword>
<dbReference type="Pfam" id="PF04955">
    <property type="entry name" value="HupE_UreJ"/>
    <property type="match status" value="1"/>
</dbReference>
<proteinExistence type="predicted"/>
<feature type="transmembrane region" description="Helical" evidence="1">
    <location>
        <begin position="73"/>
        <end position="93"/>
    </location>
</feature>
<organism evidence="2 3">
    <name type="scientific">Ciceribacter selenitireducens ATCC BAA-1503</name>
    <dbReference type="NCBI Taxonomy" id="1336235"/>
    <lineage>
        <taxon>Bacteria</taxon>
        <taxon>Pseudomonadati</taxon>
        <taxon>Pseudomonadota</taxon>
        <taxon>Alphaproteobacteria</taxon>
        <taxon>Hyphomicrobiales</taxon>
        <taxon>Rhizobiaceae</taxon>
        <taxon>Ciceribacter</taxon>
    </lineage>
</organism>
<gene>
    <name evidence="2" type="ORF">RHIZ70_1009</name>
</gene>
<keyword evidence="1" id="KW-0472">Membrane</keyword>
<feature type="transmembrane region" description="Helical" evidence="1">
    <location>
        <begin position="49"/>
        <end position="66"/>
    </location>
</feature>
<dbReference type="AlphaFoldDB" id="A0A376ABS5"/>
<sequence length="203" mass="20765">MRDATTRSGAIAALLFGSPLCIILSASPASAHALGGVMGGFGSGFGHPLAGFDHFLAMLAVGLWGAQMGGRSVWTLPATFPLIMCIGGIFGMLGIGPGAYIETGIALSLIVLGGAIAARWIAPEWAALMIVAIFAFFHGYPHGQEAPRAVDPAAYTVGFVVSTGLIHILGIGVGFGLGRYYQGRIVRALGLAIAACGVYFLVT</sequence>
<dbReference type="Proteomes" id="UP000254764">
    <property type="component" value="Unassembled WGS sequence"/>
</dbReference>
<feature type="transmembrane region" description="Helical" evidence="1">
    <location>
        <begin position="99"/>
        <end position="118"/>
    </location>
</feature>
<dbReference type="PIRSF" id="PIRSF016919">
    <property type="entry name" value="HupE_UreJ"/>
    <property type="match status" value="1"/>
</dbReference>
<dbReference type="EMBL" id="UEYP01000001">
    <property type="protein sequence ID" value="SSC65301.1"/>
    <property type="molecule type" value="Genomic_DNA"/>
</dbReference>
<feature type="transmembrane region" description="Helical" evidence="1">
    <location>
        <begin position="125"/>
        <end position="141"/>
    </location>
</feature>
<feature type="transmembrane region" description="Helical" evidence="1">
    <location>
        <begin position="153"/>
        <end position="178"/>
    </location>
</feature>
<evidence type="ECO:0000313" key="3">
    <source>
        <dbReference type="Proteomes" id="UP000254764"/>
    </source>
</evidence>
<protein>
    <recommendedName>
        <fullName evidence="4">Urease accessory protein</fullName>
    </recommendedName>
</protein>
<reference evidence="3" key="1">
    <citation type="submission" date="2018-07" db="EMBL/GenBank/DDBJ databases">
        <authorList>
            <person name="Peiro R."/>
            <person name="Begona"/>
            <person name="Cbmso G."/>
            <person name="Lopez M."/>
            <person name="Gonzalez S."/>
        </authorList>
    </citation>
    <scope>NUCLEOTIDE SEQUENCE [LARGE SCALE GENOMIC DNA]</scope>
</reference>
<evidence type="ECO:0000313" key="2">
    <source>
        <dbReference type="EMBL" id="SSC65301.1"/>
    </source>
</evidence>
<dbReference type="OrthoDB" id="9808192at2"/>
<evidence type="ECO:0000256" key="1">
    <source>
        <dbReference type="SAM" id="Phobius"/>
    </source>
</evidence>
<keyword evidence="1" id="KW-1133">Transmembrane helix</keyword>
<name>A0A376ABS5_9HYPH</name>
<feature type="transmembrane region" description="Helical" evidence="1">
    <location>
        <begin position="185"/>
        <end position="202"/>
    </location>
</feature>
<dbReference type="InterPro" id="IPR007038">
    <property type="entry name" value="HupE_UreJ"/>
</dbReference>
<keyword evidence="3" id="KW-1185">Reference proteome</keyword>
<accession>A0A376ABS5</accession>